<feature type="compositionally biased region" description="Polar residues" evidence="1">
    <location>
        <begin position="188"/>
        <end position="197"/>
    </location>
</feature>
<dbReference type="Proteomes" id="UP001642720">
    <property type="component" value="Unassembled WGS sequence"/>
</dbReference>
<accession>A0ABY2H9W0</accession>
<feature type="compositionally biased region" description="Pro residues" evidence="1">
    <location>
        <begin position="46"/>
        <end position="56"/>
    </location>
</feature>
<feature type="region of interest" description="Disordered" evidence="1">
    <location>
        <begin position="110"/>
        <end position="142"/>
    </location>
</feature>
<evidence type="ECO:0000313" key="3">
    <source>
        <dbReference type="Proteomes" id="UP001642720"/>
    </source>
</evidence>
<name>A0ABY2H9W0_9HYPO</name>
<comment type="caution">
    <text evidence="2">The sequence shown here is derived from an EMBL/GenBank/DDBJ whole genome shotgun (WGS) entry which is preliminary data.</text>
</comment>
<evidence type="ECO:0000313" key="2">
    <source>
        <dbReference type="EMBL" id="TFB04744.1"/>
    </source>
</evidence>
<reference evidence="2 3" key="1">
    <citation type="submission" date="2018-01" db="EMBL/GenBank/DDBJ databases">
        <title>Genome characterization of the sugarcane-associated fungus Trichoderma ghanense CCMA-1212 and their application in lignocelulose bioconversion.</title>
        <authorList>
            <person name="Steindorff A.S."/>
            <person name="Mendes T.D."/>
            <person name="Vilela E.S.D."/>
            <person name="Rodrigues D.S."/>
            <person name="Formighieri E.F."/>
            <person name="Melo I.S."/>
            <person name="Favaro L.C.L."/>
        </authorList>
    </citation>
    <scope>NUCLEOTIDE SEQUENCE [LARGE SCALE GENOMIC DNA]</scope>
    <source>
        <strain evidence="2 3">CCMA-1212</strain>
    </source>
</reference>
<protein>
    <submittedName>
        <fullName evidence="2">Uncharacterized protein</fullName>
    </submittedName>
</protein>
<sequence length="248" mass="27593">MLNNKYQRNALLSGSTVSHLVQPSSPQTVAHQAPCPPQRTPSQAPAGPPSPPGPPPHEQRPLNLPLHHQQTPPYRPRLRNPQLAHIHEHPLFRRPILVLLRTHHLLPLVQHQRKLPRRPSPTTKTGRKATTPTPQKNTSCNAKSQTMTFLHETTKTIPILKLCAYEAPGSPRAAEIGDARIHHREALQNQQLSSPSTHTEDDKENSSSSTRFALLGPLIFKAIVHNTSPLRKLPARSFPLIHMGHGHT</sequence>
<feature type="region of interest" description="Disordered" evidence="1">
    <location>
        <begin position="188"/>
        <end position="208"/>
    </location>
</feature>
<evidence type="ECO:0000256" key="1">
    <source>
        <dbReference type="SAM" id="MobiDB-lite"/>
    </source>
</evidence>
<keyword evidence="3" id="KW-1185">Reference proteome</keyword>
<dbReference type="RefSeq" id="XP_073560945.1">
    <property type="nucleotide sequence ID" value="XM_073700018.1"/>
</dbReference>
<gene>
    <name evidence="2" type="ORF">CCMA1212_002640</name>
</gene>
<proteinExistence type="predicted"/>
<dbReference type="EMBL" id="PPTA01000003">
    <property type="protein sequence ID" value="TFB04744.1"/>
    <property type="molecule type" value="Genomic_DNA"/>
</dbReference>
<organism evidence="2 3">
    <name type="scientific">Trichoderma ghanense</name>
    <dbReference type="NCBI Taxonomy" id="65468"/>
    <lineage>
        <taxon>Eukaryota</taxon>
        <taxon>Fungi</taxon>
        <taxon>Dikarya</taxon>
        <taxon>Ascomycota</taxon>
        <taxon>Pezizomycotina</taxon>
        <taxon>Sordariomycetes</taxon>
        <taxon>Hypocreomycetidae</taxon>
        <taxon>Hypocreales</taxon>
        <taxon>Hypocreaceae</taxon>
        <taxon>Trichoderma</taxon>
    </lineage>
</organism>
<feature type="compositionally biased region" description="Polar residues" evidence="1">
    <location>
        <begin position="17"/>
        <end position="30"/>
    </location>
</feature>
<feature type="region of interest" description="Disordered" evidence="1">
    <location>
        <begin position="17"/>
        <end position="78"/>
    </location>
</feature>
<feature type="compositionally biased region" description="Low complexity" evidence="1">
    <location>
        <begin position="121"/>
        <end position="134"/>
    </location>
</feature>
<dbReference type="GeneID" id="300574468"/>